<dbReference type="EMBL" id="LBDA02000103">
    <property type="protein sequence ID" value="OIK23510.1"/>
    <property type="molecule type" value="Genomic_DNA"/>
</dbReference>
<organism evidence="4 5">
    <name type="scientific">Streptomyces malaysiense</name>
    <dbReference type="NCBI Taxonomy" id="1428626"/>
    <lineage>
        <taxon>Bacteria</taxon>
        <taxon>Bacillati</taxon>
        <taxon>Actinomycetota</taxon>
        <taxon>Actinomycetes</taxon>
        <taxon>Kitasatosporales</taxon>
        <taxon>Streptomycetaceae</taxon>
        <taxon>Streptomyces</taxon>
    </lineage>
</organism>
<evidence type="ECO:0000256" key="1">
    <source>
        <dbReference type="ARBA" id="ARBA00022450"/>
    </source>
</evidence>
<dbReference type="GO" id="GO:0031177">
    <property type="term" value="F:phosphopantetheine binding"/>
    <property type="evidence" value="ECO:0007669"/>
    <property type="project" value="InterPro"/>
</dbReference>
<feature type="domain" description="Carrier" evidence="3">
    <location>
        <begin position="22"/>
        <end position="97"/>
    </location>
</feature>
<keyword evidence="1" id="KW-0596">Phosphopantetheine</keyword>
<keyword evidence="2" id="KW-0597">Phosphoprotein</keyword>
<dbReference type="Gene3D" id="1.10.1200.10">
    <property type="entry name" value="ACP-like"/>
    <property type="match status" value="1"/>
</dbReference>
<dbReference type="Proteomes" id="UP000034838">
    <property type="component" value="Unassembled WGS sequence"/>
</dbReference>
<proteinExistence type="predicted"/>
<evidence type="ECO:0000313" key="5">
    <source>
        <dbReference type="Proteomes" id="UP000034838"/>
    </source>
</evidence>
<dbReference type="InterPro" id="IPR009081">
    <property type="entry name" value="PP-bd_ACP"/>
</dbReference>
<protein>
    <recommendedName>
        <fullName evidence="3">Carrier domain-containing protein</fullName>
    </recommendedName>
</protein>
<evidence type="ECO:0000259" key="3">
    <source>
        <dbReference type="PROSITE" id="PS50075"/>
    </source>
</evidence>
<dbReference type="InterPro" id="IPR036736">
    <property type="entry name" value="ACP-like_sf"/>
</dbReference>
<dbReference type="PROSITE" id="PS50075">
    <property type="entry name" value="CARRIER"/>
    <property type="match status" value="1"/>
</dbReference>
<dbReference type="InterPro" id="IPR020806">
    <property type="entry name" value="PKS_PP-bd"/>
</dbReference>
<dbReference type="Pfam" id="PF00550">
    <property type="entry name" value="PP-binding"/>
    <property type="match status" value="1"/>
</dbReference>
<dbReference type="OrthoDB" id="3400287at2"/>
<dbReference type="RefSeq" id="WP_046425333.1">
    <property type="nucleotide sequence ID" value="NZ_LBDA02000103.1"/>
</dbReference>
<reference evidence="4" key="1">
    <citation type="submission" date="2016-10" db="EMBL/GenBank/DDBJ databases">
        <title>Genome sequence of Streptomyces malaysiense MUSC 136.</title>
        <authorList>
            <person name="Lee L.-H."/>
            <person name="Ser H.-L."/>
        </authorList>
    </citation>
    <scope>NUCLEOTIDE SEQUENCE [LARGE SCALE GENOMIC DNA]</scope>
    <source>
        <strain evidence="4">MUSC 136</strain>
    </source>
</reference>
<comment type="caution">
    <text evidence="4">The sequence shown here is derived from an EMBL/GenBank/DDBJ whole genome shotgun (WGS) entry which is preliminary data.</text>
</comment>
<dbReference type="SUPFAM" id="SSF47336">
    <property type="entry name" value="ACP-like"/>
    <property type="match status" value="1"/>
</dbReference>
<dbReference type="AlphaFoldDB" id="A0A1J4PTS0"/>
<gene>
    <name evidence="4" type="ORF">VT52_032180</name>
</gene>
<dbReference type="SMART" id="SM00823">
    <property type="entry name" value="PKS_PP"/>
    <property type="match status" value="1"/>
</dbReference>
<keyword evidence="5" id="KW-1185">Reference proteome</keyword>
<name>A0A1J4PTS0_9ACTN</name>
<dbReference type="GO" id="GO:0017000">
    <property type="term" value="P:antibiotic biosynthetic process"/>
    <property type="evidence" value="ECO:0007669"/>
    <property type="project" value="UniProtKB-ARBA"/>
</dbReference>
<accession>A0A1J4PTS0</accession>
<evidence type="ECO:0000313" key="4">
    <source>
        <dbReference type="EMBL" id="OIK23510.1"/>
    </source>
</evidence>
<evidence type="ECO:0000256" key="2">
    <source>
        <dbReference type="ARBA" id="ARBA00022553"/>
    </source>
</evidence>
<sequence length="111" mass="12686">MADQRITEISDLLEIPLYDRREALQELVTHELKSALLMEDDEYLAPDSVFFELGLTSLQLSEIKYTLDKALGCELEVAQLFNRPTVEQLVSYLSEHVIAEAFADPDADLRR</sequence>